<dbReference type="FunFam" id="1.10.230.10:FF:000003">
    <property type="entry name" value="Citrate synthase"/>
    <property type="match status" value="1"/>
</dbReference>
<comment type="caution">
    <text evidence="8">The sequence shown here is derived from an EMBL/GenBank/DDBJ whole genome shotgun (WGS) entry which is preliminary data.</text>
</comment>
<dbReference type="InterPro" id="IPR016143">
    <property type="entry name" value="Citrate_synth-like_sm_a-sub"/>
</dbReference>
<dbReference type="GO" id="GO:0036440">
    <property type="term" value="F:citrate synthase activity"/>
    <property type="evidence" value="ECO:0007669"/>
    <property type="project" value="UniProtKB-EC"/>
</dbReference>
<dbReference type="InterPro" id="IPR002020">
    <property type="entry name" value="Citrate_synthase"/>
</dbReference>
<keyword evidence="3" id="KW-0816">Tricarboxylic acid cycle</keyword>
<keyword evidence="4 6" id="KW-0808">Transferase</keyword>
<dbReference type="CDD" id="cd06110">
    <property type="entry name" value="BSuCS-II_like"/>
    <property type="match status" value="1"/>
</dbReference>
<dbReference type="SUPFAM" id="SSF48256">
    <property type="entry name" value="Citrate synthase"/>
    <property type="match status" value="1"/>
</dbReference>
<dbReference type="Gene3D" id="1.10.580.10">
    <property type="entry name" value="Citrate Synthase, domain 1"/>
    <property type="match status" value="1"/>
</dbReference>
<accession>A0AAJ2DLE9</accession>
<dbReference type="GO" id="GO:0006099">
    <property type="term" value="P:tricarboxylic acid cycle"/>
    <property type="evidence" value="ECO:0007669"/>
    <property type="project" value="UniProtKB-KW"/>
</dbReference>
<name>A0AAJ2DLE9_9BACI</name>
<evidence type="ECO:0000256" key="6">
    <source>
        <dbReference type="PIRNR" id="PIRNR001369"/>
    </source>
</evidence>
<feature type="active site" evidence="7">
    <location>
        <position position="268"/>
    </location>
</feature>
<dbReference type="Gene3D" id="1.10.230.10">
    <property type="entry name" value="Cytochrome P450-Terp, domain 2"/>
    <property type="match status" value="1"/>
</dbReference>
<dbReference type="PRINTS" id="PR00143">
    <property type="entry name" value="CITRTSNTHASE"/>
</dbReference>
<proteinExistence type="inferred from homology"/>
<evidence type="ECO:0000313" key="8">
    <source>
        <dbReference type="EMBL" id="MDR4325318.1"/>
    </source>
</evidence>
<reference evidence="8" key="1">
    <citation type="submission" date="2019-07" db="EMBL/GenBank/DDBJ databases">
        <title>Phylogenomic Reclassification of ATCC Bacillus Strains and Various Taxa within the Genus Bacillus.</title>
        <authorList>
            <person name="Riojas M.A."/>
            <person name="Frank A.M."/>
            <person name="Fenn S.L."/>
            <person name="King S.P."/>
            <person name="Brower S.M."/>
            <person name="Hazbon M.H."/>
        </authorList>
    </citation>
    <scope>NUCLEOTIDE SEQUENCE</scope>
    <source>
        <strain evidence="8">NR-12239</strain>
    </source>
</reference>
<organism evidence="8 9">
    <name type="scientific">Bacillus pseudomycoides</name>
    <dbReference type="NCBI Taxonomy" id="64104"/>
    <lineage>
        <taxon>Bacteria</taxon>
        <taxon>Bacillati</taxon>
        <taxon>Bacillota</taxon>
        <taxon>Bacilli</taxon>
        <taxon>Bacillales</taxon>
        <taxon>Bacillaceae</taxon>
        <taxon>Bacillus</taxon>
        <taxon>Bacillus cereus group</taxon>
    </lineage>
</organism>
<evidence type="ECO:0000256" key="2">
    <source>
        <dbReference type="ARBA" id="ARBA00010566"/>
    </source>
</evidence>
<evidence type="ECO:0000256" key="3">
    <source>
        <dbReference type="ARBA" id="ARBA00022532"/>
    </source>
</evidence>
<dbReference type="GO" id="GO:0005829">
    <property type="term" value="C:cytosol"/>
    <property type="evidence" value="ECO:0007669"/>
    <property type="project" value="TreeGrafter"/>
</dbReference>
<evidence type="ECO:0000256" key="7">
    <source>
        <dbReference type="PIRSR" id="PIRSR001369-1"/>
    </source>
</evidence>
<comment type="pathway">
    <text evidence="1">Carbohydrate metabolism; tricarboxylic acid cycle; isocitrate from oxaloacetate: step 1/2.</text>
</comment>
<dbReference type="NCBIfam" id="TIGR01800">
    <property type="entry name" value="cit_synth_II"/>
    <property type="match status" value="1"/>
</dbReference>
<evidence type="ECO:0000256" key="1">
    <source>
        <dbReference type="ARBA" id="ARBA00004751"/>
    </source>
</evidence>
<keyword evidence="8" id="KW-0012">Acyltransferase</keyword>
<dbReference type="GeneID" id="34218609"/>
<dbReference type="Pfam" id="PF00285">
    <property type="entry name" value="Citrate_synt"/>
    <property type="match status" value="1"/>
</dbReference>
<dbReference type="GO" id="GO:0005975">
    <property type="term" value="P:carbohydrate metabolic process"/>
    <property type="evidence" value="ECO:0007669"/>
    <property type="project" value="TreeGrafter"/>
</dbReference>
<dbReference type="Proteomes" id="UP001248134">
    <property type="component" value="Unassembled WGS sequence"/>
</dbReference>
<dbReference type="EMBL" id="VLYX01000003">
    <property type="protein sequence ID" value="MDR4325318.1"/>
    <property type="molecule type" value="Genomic_DNA"/>
</dbReference>
<evidence type="ECO:0000256" key="4">
    <source>
        <dbReference type="ARBA" id="ARBA00022679"/>
    </source>
</evidence>
<dbReference type="InterPro" id="IPR036969">
    <property type="entry name" value="Citrate_synthase_sf"/>
</dbReference>
<evidence type="ECO:0000313" key="9">
    <source>
        <dbReference type="Proteomes" id="UP001248134"/>
    </source>
</evidence>
<dbReference type="PANTHER" id="PTHR11739">
    <property type="entry name" value="CITRATE SYNTHASE"/>
    <property type="match status" value="1"/>
</dbReference>
<dbReference type="RefSeq" id="WP_003200970.1">
    <property type="nucleotide sequence ID" value="NZ_CM000743.1"/>
</dbReference>
<dbReference type="InterPro" id="IPR011278">
    <property type="entry name" value="2-MeCitrate/Citrate_synth_II"/>
</dbReference>
<comment type="similarity">
    <text evidence="2 6">Belongs to the citrate synthase family.</text>
</comment>
<protein>
    <recommendedName>
        <fullName evidence="6">Citrate synthase</fullName>
    </recommendedName>
</protein>
<sequence>MGEFSGKGENVMTVIRGLEGVVATTSSVSSIIDDTLTYVGYNIDDLAENATFEEVVYLLWHRKLPNEEELNELKETLSEYSKVPSEILSYLKQVDLKIAHPMSVLRTAISMLSLYDESAELMDEKSNYLKAVKLQAQVGTLVAAYARIRKGLEVVEPRKDLSLAANFIYMLNNREPNEVEIEAFDKALVLHADHELNASTFTARVCVATLSDVYSGITAAIGALKGPLHGGANENVMKMLKEIGEEENVESYIHNALQNKVKIMGFGHRVYEHGDPRAKHLREMSKKLCVLLGEEKWYNMSIKIEDIVTKEKGLPPNVDFYSASVYHCLGIDHDLFTPIFAISRMSGWLAHILEQYENNRLIRPRADYNGPTHQRYVPLAQR</sequence>
<gene>
    <name evidence="8" type="primary">citZ</name>
    <name evidence="8" type="ORF">FOS08_05065</name>
</gene>
<dbReference type="InterPro" id="IPR024176">
    <property type="entry name" value="Citrate_synthase_bac-typ"/>
</dbReference>
<dbReference type="InterPro" id="IPR016142">
    <property type="entry name" value="Citrate_synth-like_lrg_a-sub"/>
</dbReference>
<feature type="active site" evidence="7">
    <location>
        <position position="319"/>
    </location>
</feature>
<dbReference type="AlphaFoldDB" id="A0AAJ2DLE9"/>
<dbReference type="NCBIfam" id="NF010637">
    <property type="entry name" value="PRK14034.1"/>
    <property type="match status" value="1"/>
</dbReference>
<dbReference type="PANTHER" id="PTHR11739:SF4">
    <property type="entry name" value="CITRATE SYNTHASE, PEROXISOMAL"/>
    <property type="match status" value="1"/>
</dbReference>
<evidence type="ECO:0000256" key="5">
    <source>
        <dbReference type="ARBA" id="ARBA00049288"/>
    </source>
</evidence>
<comment type="catalytic activity">
    <reaction evidence="5">
        <text>oxaloacetate + acetyl-CoA + H2O = citrate + CoA + H(+)</text>
        <dbReference type="Rhea" id="RHEA:16845"/>
        <dbReference type="ChEBI" id="CHEBI:15377"/>
        <dbReference type="ChEBI" id="CHEBI:15378"/>
        <dbReference type="ChEBI" id="CHEBI:16452"/>
        <dbReference type="ChEBI" id="CHEBI:16947"/>
        <dbReference type="ChEBI" id="CHEBI:57287"/>
        <dbReference type="ChEBI" id="CHEBI:57288"/>
        <dbReference type="EC" id="2.3.3.16"/>
    </reaction>
</comment>
<dbReference type="PIRSF" id="PIRSF001369">
    <property type="entry name" value="Citrate_synth"/>
    <property type="match status" value="1"/>
</dbReference>